<name>L1LF91_THEEQ</name>
<organism evidence="6 7">
    <name type="scientific">Theileria equi strain WA</name>
    <dbReference type="NCBI Taxonomy" id="1537102"/>
    <lineage>
        <taxon>Eukaryota</taxon>
        <taxon>Sar</taxon>
        <taxon>Alveolata</taxon>
        <taxon>Apicomplexa</taxon>
        <taxon>Aconoidasida</taxon>
        <taxon>Piroplasmida</taxon>
        <taxon>Theileriidae</taxon>
        <taxon>Theileria</taxon>
    </lineage>
</organism>
<evidence type="ECO:0000313" key="7">
    <source>
        <dbReference type="Proteomes" id="UP000031512"/>
    </source>
</evidence>
<dbReference type="AlphaFoldDB" id="L1LF91"/>
<accession>L1LF91</accession>
<dbReference type="EC" id="3.6.3.24" evidence="6"/>
<dbReference type="PANTHER" id="PTHR19211">
    <property type="entry name" value="ATP-BINDING TRANSPORT PROTEIN-RELATED"/>
    <property type="match status" value="1"/>
</dbReference>
<dbReference type="InterPro" id="IPR003593">
    <property type="entry name" value="AAA+_ATPase"/>
</dbReference>
<dbReference type="OrthoDB" id="2110130at2759"/>
<protein>
    <submittedName>
        <fullName evidence="6">ABC transporter, ATP-binding protein domain containing protein</fullName>
        <ecNumber evidence="6">3.6.3.24</ecNumber>
        <ecNumber evidence="6">3.6.3.28</ecNumber>
    </submittedName>
</protein>
<dbReference type="InterPro" id="IPR050611">
    <property type="entry name" value="ABCF"/>
</dbReference>
<dbReference type="VEuPathDB" id="PiroplasmaDB:BEWA_041450"/>
<evidence type="ECO:0000256" key="4">
    <source>
        <dbReference type="SAM" id="SignalP"/>
    </source>
</evidence>
<dbReference type="SUPFAM" id="SSF52540">
    <property type="entry name" value="P-loop containing nucleoside triphosphate hydrolases"/>
    <property type="match status" value="2"/>
</dbReference>
<evidence type="ECO:0000256" key="1">
    <source>
        <dbReference type="ARBA" id="ARBA00022737"/>
    </source>
</evidence>
<evidence type="ECO:0000313" key="6">
    <source>
        <dbReference type="EMBL" id="EKX74107.1"/>
    </source>
</evidence>
<evidence type="ECO:0000256" key="3">
    <source>
        <dbReference type="ARBA" id="ARBA00022840"/>
    </source>
</evidence>
<dbReference type="Proteomes" id="UP000031512">
    <property type="component" value="Unassembled WGS sequence"/>
</dbReference>
<dbReference type="KEGG" id="beq:BEWA_041450"/>
<proteinExistence type="predicted"/>
<comment type="caution">
    <text evidence="6">The sequence shown here is derived from an EMBL/GenBank/DDBJ whole genome shotgun (WGS) entry which is preliminary data.</text>
</comment>
<keyword evidence="6" id="KW-0378">Hydrolase</keyword>
<dbReference type="PANTHER" id="PTHR19211:SF14">
    <property type="entry name" value="ATP-BINDING CASSETTE SUB-FAMILY F MEMBER 1"/>
    <property type="match status" value="1"/>
</dbReference>
<keyword evidence="4" id="KW-0732">Signal</keyword>
<reference evidence="6 7" key="1">
    <citation type="journal article" date="2012" name="BMC Genomics">
        <title>Comparative genomic analysis and phylogenetic position of Theileria equi.</title>
        <authorList>
            <person name="Kappmeyer L.S."/>
            <person name="Thiagarajan M."/>
            <person name="Herndon D.R."/>
            <person name="Ramsay J.D."/>
            <person name="Caler E."/>
            <person name="Djikeng A."/>
            <person name="Gillespie J.J."/>
            <person name="Lau A.O."/>
            <person name="Roalson E.H."/>
            <person name="Silva J.C."/>
            <person name="Silva M.G."/>
            <person name="Suarez C.E."/>
            <person name="Ueti M.W."/>
            <person name="Nene V.M."/>
            <person name="Mealey R.H."/>
            <person name="Knowles D.P."/>
            <person name="Brayton K.A."/>
        </authorList>
    </citation>
    <scope>NUCLEOTIDE SEQUENCE [LARGE SCALE GENOMIC DNA]</scope>
    <source>
        <strain evidence="6 7">WA</strain>
    </source>
</reference>
<dbReference type="eggNOG" id="KOG0062">
    <property type="taxonomic scope" value="Eukaryota"/>
</dbReference>
<gene>
    <name evidence="6" type="ORF">BEWA_041450</name>
</gene>
<dbReference type="GeneID" id="15807555"/>
<feature type="domain" description="ABC transporter" evidence="5">
    <location>
        <begin position="534"/>
        <end position="822"/>
    </location>
</feature>
<dbReference type="InterPro" id="IPR003439">
    <property type="entry name" value="ABC_transporter-like_ATP-bd"/>
</dbReference>
<keyword evidence="3 6" id="KW-0067">ATP-binding</keyword>
<keyword evidence="2" id="KW-0547">Nucleotide-binding</keyword>
<dbReference type="Pfam" id="PF00005">
    <property type="entry name" value="ABC_tran"/>
    <property type="match status" value="2"/>
</dbReference>
<dbReference type="PROSITE" id="PS50893">
    <property type="entry name" value="ABC_TRANSPORTER_2"/>
    <property type="match status" value="2"/>
</dbReference>
<feature type="signal peptide" evidence="4">
    <location>
        <begin position="1"/>
        <end position="21"/>
    </location>
</feature>
<dbReference type="STRING" id="1537102.L1LF91"/>
<dbReference type="GO" id="GO:0005524">
    <property type="term" value="F:ATP binding"/>
    <property type="evidence" value="ECO:0007669"/>
    <property type="project" value="UniProtKB-KW"/>
</dbReference>
<dbReference type="RefSeq" id="XP_004833559.1">
    <property type="nucleotide sequence ID" value="XM_004833502.1"/>
</dbReference>
<keyword evidence="7" id="KW-1185">Reference proteome</keyword>
<keyword evidence="1" id="KW-0677">Repeat</keyword>
<dbReference type="GO" id="GO:0016887">
    <property type="term" value="F:ATP hydrolysis activity"/>
    <property type="evidence" value="ECO:0007669"/>
    <property type="project" value="InterPro"/>
</dbReference>
<dbReference type="Gene3D" id="3.40.50.300">
    <property type="entry name" value="P-loop containing nucleotide triphosphate hydrolases"/>
    <property type="match status" value="2"/>
</dbReference>
<dbReference type="InterPro" id="IPR017871">
    <property type="entry name" value="ABC_transporter-like_CS"/>
</dbReference>
<dbReference type="PROSITE" id="PS00211">
    <property type="entry name" value="ABC_TRANSPORTER_1"/>
    <property type="match status" value="1"/>
</dbReference>
<sequence>MVYYSLVVLWTIYSLVQPAYSLIKSQKTQEPILYIVPHGHNIQKRDAKVYNTSASSEEILKDVKEWIGVKNKDELNTSPLLDANVSSIFPSNKVQKGSSLLSVRNASIWLGERVLFDNISLSLHAGDCVGIVGNNGTGKSTLFNSIYSRLSGKDFKNLAISMDVVFNSEDNEDVNTSRYSYLYTILSRLMENQSIDDETVSNVLNGNYTAEEDKSTIFTYNVSGVGYMKQDYTLDLNPESRVIDAISEVFDTYNVCNNVVNFVEKNLQTFNNLAHSTIEEVARVTKEILMLYNLESKVIRTRFNDIKILIRRLINIFGMEEVVESQIKTLSGGFRMRLYLLLLLMHSPSLLLLDEPTNNLDNITVEFLIEILKYLMNSCGLSIFLVSHDTRLLNAICTSILLVSGDGKIHSHSGNFDDFIESGSSATDIKASKILKLQKSISRLTSEIKIATDSTKGSQKAKKVAISQKTELLKKHKADLEALMGTNVSKYTSSYDKFLFKKDEENAKKKEKSGRSIDKMDQVFEKKLIYNDLLKNGELTKDVDKVAILEGLTLKTAEGKKIFSNLNLDIFPTERIVLLGNNGIGKSTLLKLLYKSQDVRCFDNETGYKSEFVEGKGIQKMKNITSLENMKTEVGDKLATDEEFTFKMDGGSMLISPLVSIKYYSQNCSSILNYTHTVQTLLSEHVSVEDLKELYQYLSCFYLEEFMDTPVSELSFGERSRLLLALLFLTDSNFLLLDEPTNHLDVFMQHRLKILLQKVYRGGFILATHDLKFINELGCIDSYIYIHSPNAVFTFNNQFAKAYAEFREQNPQSDNYQLYQFLKSTSENPNYTRVYTPRESQICTREEEKRQEKRRKTFGGANAVPMRRIKNIKRWN</sequence>
<dbReference type="InterPro" id="IPR027417">
    <property type="entry name" value="P-loop_NTPase"/>
</dbReference>
<feature type="domain" description="ABC transporter" evidence="5">
    <location>
        <begin position="101"/>
        <end position="431"/>
    </location>
</feature>
<feature type="chain" id="PRO_5003952502" evidence="4">
    <location>
        <begin position="22"/>
        <end position="876"/>
    </location>
</feature>
<dbReference type="EMBL" id="ACOU01000002">
    <property type="protein sequence ID" value="EKX74107.1"/>
    <property type="molecule type" value="Genomic_DNA"/>
</dbReference>
<evidence type="ECO:0000259" key="5">
    <source>
        <dbReference type="PROSITE" id="PS50893"/>
    </source>
</evidence>
<evidence type="ECO:0000256" key="2">
    <source>
        <dbReference type="ARBA" id="ARBA00022741"/>
    </source>
</evidence>
<dbReference type="SMART" id="SM00382">
    <property type="entry name" value="AAA"/>
    <property type="match status" value="2"/>
</dbReference>
<dbReference type="EC" id="3.6.3.28" evidence="6"/>